<sequence>MNKSIALIAKYFKNIYKPTNNNLRTSSNTMTKNVDPTQRYEDDRNTRQFGNQRTMTVAGVKETVDDEYNVFANDHEHTDQPENMNDTFVMEKVDSNTTPNSSDLCNNEFKDDRNVDDDEDECVVLANLIANLKLNIDENKKIQKQSRKANATLTHEMNEHKYALKESNDIRDRCRNTLNHPFKSTYSHKT</sequence>
<proteinExistence type="predicted"/>
<comment type="caution">
    <text evidence="1">The sequence shown here is derived from an EMBL/GenBank/DDBJ whole genome shotgun (WGS) entry which is preliminary data.</text>
</comment>
<dbReference type="EMBL" id="BKCJ010008396">
    <property type="protein sequence ID" value="GEU82010.1"/>
    <property type="molecule type" value="Genomic_DNA"/>
</dbReference>
<gene>
    <name evidence="1" type="ORF">Tci_053988</name>
</gene>
<evidence type="ECO:0000313" key="1">
    <source>
        <dbReference type="EMBL" id="GEU82010.1"/>
    </source>
</evidence>
<accession>A0A6L2N7B8</accession>
<name>A0A6L2N7B8_TANCI</name>
<organism evidence="1">
    <name type="scientific">Tanacetum cinerariifolium</name>
    <name type="common">Dalmatian daisy</name>
    <name type="synonym">Chrysanthemum cinerariifolium</name>
    <dbReference type="NCBI Taxonomy" id="118510"/>
    <lineage>
        <taxon>Eukaryota</taxon>
        <taxon>Viridiplantae</taxon>
        <taxon>Streptophyta</taxon>
        <taxon>Embryophyta</taxon>
        <taxon>Tracheophyta</taxon>
        <taxon>Spermatophyta</taxon>
        <taxon>Magnoliopsida</taxon>
        <taxon>eudicotyledons</taxon>
        <taxon>Gunneridae</taxon>
        <taxon>Pentapetalae</taxon>
        <taxon>asterids</taxon>
        <taxon>campanulids</taxon>
        <taxon>Asterales</taxon>
        <taxon>Asteraceae</taxon>
        <taxon>Asteroideae</taxon>
        <taxon>Anthemideae</taxon>
        <taxon>Anthemidinae</taxon>
        <taxon>Tanacetum</taxon>
    </lineage>
</organism>
<protein>
    <submittedName>
        <fullName evidence="1">Uncharacterized protein</fullName>
    </submittedName>
</protein>
<reference evidence="1" key="1">
    <citation type="journal article" date="2019" name="Sci. Rep.">
        <title>Draft genome of Tanacetum cinerariifolium, the natural source of mosquito coil.</title>
        <authorList>
            <person name="Yamashiro T."/>
            <person name="Shiraishi A."/>
            <person name="Satake H."/>
            <person name="Nakayama K."/>
        </authorList>
    </citation>
    <scope>NUCLEOTIDE SEQUENCE</scope>
</reference>
<dbReference type="AlphaFoldDB" id="A0A6L2N7B8"/>